<dbReference type="Proteomes" id="UP001157353">
    <property type="component" value="Unassembled WGS sequence"/>
</dbReference>
<dbReference type="PROSITE" id="PS51186">
    <property type="entry name" value="GNAT"/>
    <property type="match status" value="1"/>
</dbReference>
<accession>A0ABQ6DZ61</accession>
<dbReference type="Pfam" id="PF13302">
    <property type="entry name" value="Acetyltransf_3"/>
    <property type="match status" value="1"/>
</dbReference>
<name>A0ABQ6DZ61_9GAMM</name>
<keyword evidence="3" id="KW-1185">Reference proteome</keyword>
<dbReference type="SUPFAM" id="SSF55729">
    <property type="entry name" value="Acyl-CoA N-acyltransferases (Nat)"/>
    <property type="match status" value="1"/>
</dbReference>
<proteinExistence type="predicted"/>
<dbReference type="InterPro" id="IPR000182">
    <property type="entry name" value="GNAT_dom"/>
</dbReference>
<dbReference type="InterPro" id="IPR051531">
    <property type="entry name" value="N-acetyltransferase"/>
</dbReference>
<organism evidence="2 3">
    <name type="scientific">Psychromonas marina</name>
    <dbReference type="NCBI Taxonomy" id="88364"/>
    <lineage>
        <taxon>Bacteria</taxon>
        <taxon>Pseudomonadati</taxon>
        <taxon>Pseudomonadota</taxon>
        <taxon>Gammaproteobacteria</taxon>
        <taxon>Alteromonadales</taxon>
        <taxon>Psychromonadaceae</taxon>
        <taxon>Psychromonas</taxon>
    </lineage>
</organism>
<dbReference type="RefSeq" id="WP_284203577.1">
    <property type="nucleotide sequence ID" value="NZ_BSPQ01000004.1"/>
</dbReference>
<dbReference type="Gene3D" id="3.40.630.30">
    <property type="match status" value="1"/>
</dbReference>
<gene>
    <name evidence="2" type="ORF">GCM10007916_15160</name>
</gene>
<comment type="caution">
    <text evidence="2">The sequence shown here is derived from an EMBL/GenBank/DDBJ whole genome shotgun (WGS) entry which is preliminary data.</text>
</comment>
<dbReference type="EMBL" id="BSPQ01000004">
    <property type="protein sequence ID" value="GLS90449.1"/>
    <property type="molecule type" value="Genomic_DNA"/>
</dbReference>
<evidence type="ECO:0000259" key="1">
    <source>
        <dbReference type="PROSITE" id="PS51186"/>
    </source>
</evidence>
<dbReference type="PANTHER" id="PTHR43792:SF1">
    <property type="entry name" value="N-ACETYLTRANSFERASE DOMAIN-CONTAINING PROTEIN"/>
    <property type="match status" value="1"/>
</dbReference>
<protein>
    <submittedName>
        <fullName evidence="2">Acetyltransferase</fullName>
    </submittedName>
</protein>
<evidence type="ECO:0000313" key="2">
    <source>
        <dbReference type="EMBL" id="GLS90449.1"/>
    </source>
</evidence>
<evidence type="ECO:0000313" key="3">
    <source>
        <dbReference type="Proteomes" id="UP001157353"/>
    </source>
</evidence>
<sequence length="167" mass="18940">MKIITPRLILRPVAVTDFEVSYQLFSDPDVMRFSLNGPYSKQKTIEFIANCIKQTEQNRPSLLAVLDKETELLIGYCGFYMQTINGIEEVELGYRLLKSQWGKGLATEAAIAMKEYAFQEMGLTRLISIIDKDNIGSVRVAEKVGLTIEKELLYNRKIHVAIYAING</sequence>
<reference evidence="3" key="1">
    <citation type="journal article" date="2019" name="Int. J. Syst. Evol. Microbiol.">
        <title>The Global Catalogue of Microorganisms (GCM) 10K type strain sequencing project: providing services to taxonomists for standard genome sequencing and annotation.</title>
        <authorList>
            <consortium name="The Broad Institute Genomics Platform"/>
            <consortium name="The Broad Institute Genome Sequencing Center for Infectious Disease"/>
            <person name="Wu L."/>
            <person name="Ma J."/>
        </authorList>
    </citation>
    <scope>NUCLEOTIDE SEQUENCE [LARGE SCALE GENOMIC DNA]</scope>
    <source>
        <strain evidence="3">NBRC 103166</strain>
    </source>
</reference>
<dbReference type="InterPro" id="IPR016181">
    <property type="entry name" value="Acyl_CoA_acyltransferase"/>
</dbReference>
<dbReference type="PANTHER" id="PTHR43792">
    <property type="entry name" value="GNAT FAMILY, PUTATIVE (AFU_ORTHOLOGUE AFUA_3G00765)-RELATED-RELATED"/>
    <property type="match status" value="1"/>
</dbReference>
<feature type="domain" description="N-acetyltransferase" evidence="1">
    <location>
        <begin position="8"/>
        <end position="167"/>
    </location>
</feature>